<dbReference type="AlphaFoldDB" id="A0A0C2STI2"/>
<dbReference type="InterPro" id="IPR008266">
    <property type="entry name" value="Tyr_kinase_AS"/>
</dbReference>
<dbReference type="STRING" id="946122.A0A0C2STI2"/>
<reference evidence="2 3" key="1">
    <citation type="submission" date="2014-04" db="EMBL/GenBank/DDBJ databases">
        <title>Evolutionary Origins and Diversification of the Mycorrhizal Mutualists.</title>
        <authorList>
            <consortium name="DOE Joint Genome Institute"/>
            <consortium name="Mycorrhizal Genomics Consortium"/>
            <person name="Kohler A."/>
            <person name="Kuo A."/>
            <person name="Nagy L.G."/>
            <person name="Floudas D."/>
            <person name="Copeland A."/>
            <person name="Barry K.W."/>
            <person name="Cichocki N."/>
            <person name="Veneault-Fourrey C."/>
            <person name="LaButti K."/>
            <person name="Lindquist E.A."/>
            <person name="Lipzen A."/>
            <person name="Lundell T."/>
            <person name="Morin E."/>
            <person name="Murat C."/>
            <person name="Riley R."/>
            <person name="Ohm R."/>
            <person name="Sun H."/>
            <person name="Tunlid A."/>
            <person name="Henrissat B."/>
            <person name="Grigoriev I.V."/>
            <person name="Hibbett D.S."/>
            <person name="Martin F."/>
        </authorList>
    </citation>
    <scope>NUCLEOTIDE SEQUENCE [LARGE SCALE GENOMIC DNA]</scope>
    <source>
        <strain evidence="2 3">Koide BX008</strain>
    </source>
</reference>
<dbReference type="InterPro" id="IPR000719">
    <property type="entry name" value="Prot_kinase_dom"/>
</dbReference>
<proteinExistence type="predicted"/>
<dbReference type="GO" id="GO:0004674">
    <property type="term" value="F:protein serine/threonine kinase activity"/>
    <property type="evidence" value="ECO:0007669"/>
    <property type="project" value="TreeGrafter"/>
</dbReference>
<gene>
    <name evidence="2" type="ORF">M378DRAFT_75055</name>
</gene>
<dbReference type="HOGENOM" id="CLU_000288_7_18_1"/>
<organism evidence="2 3">
    <name type="scientific">Amanita muscaria (strain Koide BX008)</name>
    <dbReference type="NCBI Taxonomy" id="946122"/>
    <lineage>
        <taxon>Eukaryota</taxon>
        <taxon>Fungi</taxon>
        <taxon>Dikarya</taxon>
        <taxon>Basidiomycota</taxon>
        <taxon>Agaricomycotina</taxon>
        <taxon>Agaricomycetes</taxon>
        <taxon>Agaricomycetidae</taxon>
        <taxon>Agaricales</taxon>
        <taxon>Pluteineae</taxon>
        <taxon>Amanitaceae</taxon>
        <taxon>Amanita</taxon>
    </lineage>
</organism>
<dbReference type="InterPro" id="IPR051681">
    <property type="entry name" value="Ser/Thr_Kinases-Pseudokinases"/>
</dbReference>
<dbReference type="PROSITE" id="PS00109">
    <property type="entry name" value="PROTEIN_KINASE_TYR"/>
    <property type="match status" value="1"/>
</dbReference>
<dbReference type="OrthoDB" id="10261027at2759"/>
<name>A0A0C2STI2_AMAMK</name>
<keyword evidence="3" id="KW-1185">Reference proteome</keyword>
<dbReference type="EMBL" id="KN818235">
    <property type="protein sequence ID" value="KIL66680.1"/>
    <property type="molecule type" value="Genomic_DNA"/>
</dbReference>
<protein>
    <recommendedName>
        <fullName evidence="1">Protein kinase domain-containing protein</fullName>
    </recommendedName>
</protein>
<dbReference type="InterPro" id="IPR011009">
    <property type="entry name" value="Kinase-like_dom_sf"/>
</dbReference>
<feature type="non-terminal residue" evidence="2">
    <location>
        <position position="1"/>
    </location>
</feature>
<dbReference type="Proteomes" id="UP000054549">
    <property type="component" value="Unassembled WGS sequence"/>
</dbReference>
<accession>A0A0C2STI2</accession>
<dbReference type="PANTHER" id="PTHR44329">
    <property type="entry name" value="SERINE/THREONINE-PROTEIN KINASE TNNI3K-RELATED"/>
    <property type="match status" value="1"/>
</dbReference>
<dbReference type="PIRSF" id="PIRSF000654">
    <property type="entry name" value="Integrin-linked_kinase"/>
    <property type="match status" value="1"/>
</dbReference>
<dbReference type="Pfam" id="PF00069">
    <property type="entry name" value="Pkinase"/>
    <property type="match status" value="1"/>
</dbReference>
<evidence type="ECO:0000313" key="3">
    <source>
        <dbReference type="Proteomes" id="UP000054549"/>
    </source>
</evidence>
<dbReference type="SUPFAM" id="SSF56112">
    <property type="entry name" value="Protein kinase-like (PK-like)"/>
    <property type="match status" value="1"/>
</dbReference>
<evidence type="ECO:0000313" key="2">
    <source>
        <dbReference type="EMBL" id="KIL66680.1"/>
    </source>
</evidence>
<feature type="domain" description="Protein kinase" evidence="1">
    <location>
        <begin position="1"/>
        <end position="231"/>
    </location>
</feature>
<dbReference type="GO" id="GO:0005524">
    <property type="term" value="F:ATP binding"/>
    <property type="evidence" value="ECO:0007669"/>
    <property type="project" value="InterPro"/>
</dbReference>
<sequence length="231" mass="26543">VCREALTWKSLSHKFILAFLGIYQEKAQLFLVSPFMKNGSLSAWRKKSDPPIGEVQKRLLEVAEGVQYIHSEGIVHGDIRGSNILLDSDFHVKIADFGLTRHLEATATKSTSFSPNFAAPELFGTWDDDDDDDWSDSDDDGTGVVRTHKSDVYAFGCLYYEIHFNAIPFEDFPYVQLMKQVTRYRKRPDRLGKPPLSDKAWKLIKRCWIHEASRRPTMEAVIESMVKWDIK</sequence>
<dbReference type="Gene3D" id="1.10.510.10">
    <property type="entry name" value="Transferase(Phosphotransferase) domain 1"/>
    <property type="match status" value="1"/>
</dbReference>
<dbReference type="InParanoid" id="A0A0C2STI2"/>
<dbReference type="PROSITE" id="PS50011">
    <property type="entry name" value="PROTEIN_KINASE_DOM"/>
    <property type="match status" value="1"/>
</dbReference>
<evidence type="ECO:0000259" key="1">
    <source>
        <dbReference type="PROSITE" id="PS50011"/>
    </source>
</evidence>